<protein>
    <submittedName>
        <fullName evidence="2">Uncharacterized protein</fullName>
    </submittedName>
</protein>
<dbReference type="EMBL" id="MCFL01000036">
    <property type="protein sequence ID" value="ORZ33408.1"/>
    <property type="molecule type" value="Genomic_DNA"/>
</dbReference>
<feature type="compositionally biased region" description="Gly residues" evidence="1">
    <location>
        <begin position="1"/>
        <end position="11"/>
    </location>
</feature>
<comment type="caution">
    <text evidence="2">The sequence shown here is derived from an EMBL/GenBank/DDBJ whole genome shotgun (WGS) entry which is preliminary data.</text>
</comment>
<reference evidence="2 3" key="1">
    <citation type="submission" date="2016-07" db="EMBL/GenBank/DDBJ databases">
        <title>Pervasive Adenine N6-methylation of Active Genes in Fungi.</title>
        <authorList>
            <consortium name="DOE Joint Genome Institute"/>
            <person name="Mondo S.J."/>
            <person name="Dannebaum R.O."/>
            <person name="Kuo R.C."/>
            <person name="Labutti K."/>
            <person name="Haridas S."/>
            <person name="Kuo A."/>
            <person name="Salamov A."/>
            <person name="Ahrendt S.R."/>
            <person name="Lipzen A."/>
            <person name="Sullivan W."/>
            <person name="Andreopoulos W.B."/>
            <person name="Clum A."/>
            <person name="Lindquist E."/>
            <person name="Daum C."/>
            <person name="Ramamoorthy G.K."/>
            <person name="Gryganskyi A."/>
            <person name="Culley D."/>
            <person name="Magnuson J.K."/>
            <person name="James T.Y."/>
            <person name="O'Malley M.A."/>
            <person name="Stajich J.E."/>
            <person name="Spatafora J.W."/>
            <person name="Visel A."/>
            <person name="Grigoriev I.V."/>
        </authorList>
    </citation>
    <scope>NUCLEOTIDE SEQUENCE [LARGE SCALE GENOMIC DNA]</scope>
    <source>
        <strain evidence="2 3">PL171</strain>
    </source>
</reference>
<keyword evidence="3" id="KW-1185">Reference proteome</keyword>
<evidence type="ECO:0000256" key="1">
    <source>
        <dbReference type="SAM" id="MobiDB-lite"/>
    </source>
</evidence>
<feature type="region of interest" description="Disordered" evidence="1">
    <location>
        <begin position="1"/>
        <end position="151"/>
    </location>
</feature>
<sequence>MSGSSSGAGAGGKRDGADFSPAPIPLTHSSSLPLASSSSTLLPAAASTTSHGSGSGLAPQSQSTKLAPIPLFRAPSHDASDPGGQPLPLPSDTRRSSASSTHATAGGGTGKRRNLLQPPSWSASRSRSRRSSPRSTPAAPPSTGGSSVANATDLSATDLISPDAEYFDVISRRDLPDTFAPSRLKSLATLARVNKTWTDAELQAEVERDLRKPLSLSSSSPAPSMRQAAATLLPQWSAERHRGRPACQLRGCLREVRLRCIWACRHPSPDRRATSPSRNARIGHIRLPA</sequence>
<dbReference type="Proteomes" id="UP000193411">
    <property type="component" value="Unassembled WGS sequence"/>
</dbReference>
<proteinExistence type="predicted"/>
<gene>
    <name evidence="2" type="ORF">BCR44DRAFT_1202577</name>
</gene>
<evidence type="ECO:0000313" key="3">
    <source>
        <dbReference type="Proteomes" id="UP000193411"/>
    </source>
</evidence>
<accession>A0A1Y2HFP2</accession>
<feature type="compositionally biased region" description="Low complexity" evidence="1">
    <location>
        <begin position="25"/>
        <end position="58"/>
    </location>
</feature>
<name>A0A1Y2HFP2_9FUNG</name>
<evidence type="ECO:0000313" key="2">
    <source>
        <dbReference type="EMBL" id="ORZ33408.1"/>
    </source>
</evidence>
<organism evidence="2 3">
    <name type="scientific">Catenaria anguillulae PL171</name>
    <dbReference type="NCBI Taxonomy" id="765915"/>
    <lineage>
        <taxon>Eukaryota</taxon>
        <taxon>Fungi</taxon>
        <taxon>Fungi incertae sedis</taxon>
        <taxon>Blastocladiomycota</taxon>
        <taxon>Blastocladiomycetes</taxon>
        <taxon>Blastocladiales</taxon>
        <taxon>Catenariaceae</taxon>
        <taxon>Catenaria</taxon>
    </lineage>
</organism>
<dbReference type="AlphaFoldDB" id="A0A1Y2HFP2"/>